<comment type="caution">
    <text evidence="1">The sequence shown here is derived from an EMBL/GenBank/DDBJ whole genome shotgun (WGS) entry which is preliminary data.</text>
</comment>
<proteinExistence type="predicted"/>
<dbReference type="Proteomes" id="UP000521017">
    <property type="component" value="Unassembled WGS sequence"/>
</dbReference>
<reference evidence="1 2" key="1">
    <citation type="submission" date="2020-08" db="EMBL/GenBank/DDBJ databases">
        <title>Genomic Encyclopedia of Type Strains, Phase IV (KMG-V): Genome sequencing to study the core and pangenomes of soil and plant-associated prokaryotes.</title>
        <authorList>
            <person name="Whitman W."/>
        </authorList>
    </citation>
    <scope>NUCLEOTIDE SEQUENCE [LARGE SCALE GENOMIC DNA]</scope>
    <source>
        <strain evidence="1 2">M2T3</strain>
    </source>
</reference>
<evidence type="ECO:0000313" key="2">
    <source>
        <dbReference type="Proteomes" id="UP000521017"/>
    </source>
</evidence>
<dbReference type="AlphaFoldDB" id="A0A7X0IZL3"/>
<accession>A0A7X0IZL3</accession>
<evidence type="ECO:0000313" key="1">
    <source>
        <dbReference type="EMBL" id="MBB6498113.1"/>
    </source>
</evidence>
<organism evidence="1 2">
    <name type="scientific">Pedobacter cryoconitis</name>
    <dbReference type="NCBI Taxonomy" id="188932"/>
    <lineage>
        <taxon>Bacteria</taxon>
        <taxon>Pseudomonadati</taxon>
        <taxon>Bacteroidota</taxon>
        <taxon>Sphingobacteriia</taxon>
        <taxon>Sphingobacteriales</taxon>
        <taxon>Sphingobacteriaceae</taxon>
        <taxon>Pedobacter</taxon>
    </lineage>
</organism>
<gene>
    <name evidence="1" type="ORF">HDF25_000237</name>
</gene>
<protein>
    <submittedName>
        <fullName evidence="1">Uncharacterized protein</fullName>
    </submittedName>
</protein>
<dbReference type="EMBL" id="JACHCC010000001">
    <property type="protein sequence ID" value="MBB6498113.1"/>
    <property type="molecule type" value="Genomic_DNA"/>
</dbReference>
<sequence length="55" mass="6322">MLMESGELVCNLAKNVRSGTVPGIFWFLNAHFPDLSIKKSRDAIFYVFISFLREI</sequence>
<name>A0A7X0IZL3_9SPHI</name>